<feature type="domain" description="Outer membrane lipoprotein BamD-like" evidence="5">
    <location>
        <begin position="164"/>
        <end position="320"/>
    </location>
</feature>
<dbReference type="PROSITE" id="PS50005">
    <property type="entry name" value="TPR"/>
    <property type="match status" value="1"/>
</dbReference>
<evidence type="ECO:0000256" key="1">
    <source>
        <dbReference type="ARBA" id="ARBA00022729"/>
    </source>
</evidence>
<dbReference type="Pfam" id="PF13525">
    <property type="entry name" value="YfiO"/>
    <property type="match status" value="1"/>
</dbReference>
<keyword evidence="1" id="KW-0732">Signal</keyword>
<dbReference type="AlphaFoldDB" id="A0A8F9TW29"/>
<keyword evidence="7" id="KW-1185">Reference proteome</keyword>
<dbReference type="KEGG" id="ole:K0B96_06055"/>
<keyword evidence="4" id="KW-0802">TPR repeat</keyword>
<dbReference type="InterPro" id="IPR017689">
    <property type="entry name" value="BamD"/>
</dbReference>
<evidence type="ECO:0000256" key="3">
    <source>
        <dbReference type="ARBA" id="ARBA00023237"/>
    </source>
</evidence>
<dbReference type="NCBIfam" id="TIGR03302">
    <property type="entry name" value="OM_YfiO"/>
    <property type="match status" value="1"/>
</dbReference>
<dbReference type="Gene3D" id="1.25.40.10">
    <property type="entry name" value="Tetratricopeptide repeat domain"/>
    <property type="match status" value="2"/>
</dbReference>
<evidence type="ECO:0000313" key="6">
    <source>
        <dbReference type="EMBL" id="QYM80176.1"/>
    </source>
</evidence>
<protein>
    <submittedName>
        <fullName evidence="6">Outer membrane protein assembly factor BamD</fullName>
    </submittedName>
</protein>
<dbReference type="EMBL" id="CP080507">
    <property type="protein sequence ID" value="QYM80176.1"/>
    <property type="molecule type" value="Genomic_DNA"/>
</dbReference>
<keyword evidence="3" id="KW-0998">Cell outer membrane</keyword>
<accession>A0A8F9TW29</accession>
<organism evidence="6 7">
    <name type="scientific">Horticoccus luteus</name>
    <dbReference type="NCBI Taxonomy" id="2862869"/>
    <lineage>
        <taxon>Bacteria</taxon>
        <taxon>Pseudomonadati</taxon>
        <taxon>Verrucomicrobiota</taxon>
        <taxon>Opitutia</taxon>
        <taxon>Opitutales</taxon>
        <taxon>Opitutaceae</taxon>
        <taxon>Horticoccus</taxon>
    </lineage>
</organism>
<reference evidence="6" key="1">
    <citation type="submission" date="2021-08" db="EMBL/GenBank/DDBJ databases">
        <title>Genome of a novel bacterium of the phylum Verrucomicrobia, Oleiharenicola sp. KSB-15.</title>
        <authorList>
            <person name="Chung J.-H."/>
            <person name="Ahn J.-H."/>
            <person name="Yoon Y."/>
            <person name="Kim D.-Y."/>
            <person name="An S.-H."/>
            <person name="Park I."/>
            <person name="Yeon J."/>
        </authorList>
    </citation>
    <scope>NUCLEOTIDE SEQUENCE</scope>
    <source>
        <strain evidence="6">KSB-15</strain>
    </source>
</reference>
<sequence length="347" mass="38861">MTFALALRRILPALLAVLLVGVPARVSAEIVWNPQTGWSLEGGSLSGLAGPEARNALELMNNARRAEDRGSAGSAIGSYSKVAKKYPNSIYAPEALFRAAHLRLGRKEYFKAFEAFQSLISRYPNTRRFNEIIGEQYRIAARLLDGARNHYWGIIPGFTARSKGIEYFEILLVDAPYSDYAPLALMSIARAHQRLGNIEEAIDALDRLINNYPQSLLAPDAYLNIAKEHASLVQGPEYDQGSTKESITYFEDFLILFPSDADVPESEAGLNRMKTMLAESKMKMGDFYFYKRDNYTAARVFYNEAITAFPDSDVARRAKVRLTQVEAKAAGKPVPGESHKKKRFWLF</sequence>
<name>A0A8F9TW29_9BACT</name>
<dbReference type="InterPro" id="IPR011990">
    <property type="entry name" value="TPR-like_helical_dom_sf"/>
</dbReference>
<dbReference type="InterPro" id="IPR039565">
    <property type="entry name" value="BamD-like"/>
</dbReference>
<proteinExistence type="predicted"/>
<evidence type="ECO:0000256" key="2">
    <source>
        <dbReference type="ARBA" id="ARBA00023136"/>
    </source>
</evidence>
<dbReference type="RefSeq" id="WP_220164977.1">
    <property type="nucleotide sequence ID" value="NZ_CP080507.1"/>
</dbReference>
<dbReference type="Proteomes" id="UP000825051">
    <property type="component" value="Chromosome"/>
</dbReference>
<evidence type="ECO:0000313" key="7">
    <source>
        <dbReference type="Proteomes" id="UP000825051"/>
    </source>
</evidence>
<evidence type="ECO:0000259" key="5">
    <source>
        <dbReference type="Pfam" id="PF13525"/>
    </source>
</evidence>
<gene>
    <name evidence="6" type="primary">bamD</name>
    <name evidence="6" type="ORF">K0B96_06055</name>
</gene>
<feature type="repeat" description="TPR" evidence="4">
    <location>
        <begin position="182"/>
        <end position="215"/>
    </location>
</feature>
<keyword evidence="2" id="KW-0472">Membrane</keyword>
<evidence type="ECO:0000256" key="4">
    <source>
        <dbReference type="PROSITE-ProRule" id="PRU00339"/>
    </source>
</evidence>
<dbReference type="SUPFAM" id="SSF48452">
    <property type="entry name" value="TPR-like"/>
    <property type="match status" value="2"/>
</dbReference>
<dbReference type="InterPro" id="IPR019734">
    <property type="entry name" value="TPR_rpt"/>
</dbReference>
<dbReference type="SMART" id="SM00028">
    <property type="entry name" value="TPR"/>
    <property type="match status" value="3"/>
</dbReference>
<dbReference type="Pfam" id="PF13174">
    <property type="entry name" value="TPR_6"/>
    <property type="match status" value="1"/>
</dbReference>